<dbReference type="AlphaFoldDB" id="A0AAE0LLD6"/>
<protein>
    <submittedName>
        <fullName evidence="1">Uncharacterized protein</fullName>
    </submittedName>
</protein>
<reference evidence="1 2" key="1">
    <citation type="journal article" date="2015" name="Genome Biol. Evol.">
        <title>Comparative Genomics of a Bacterivorous Green Alga Reveals Evolutionary Causalities and Consequences of Phago-Mixotrophic Mode of Nutrition.</title>
        <authorList>
            <person name="Burns J.A."/>
            <person name="Paasch A."/>
            <person name="Narechania A."/>
            <person name="Kim E."/>
        </authorList>
    </citation>
    <scope>NUCLEOTIDE SEQUENCE [LARGE SCALE GENOMIC DNA]</scope>
    <source>
        <strain evidence="1 2">PLY_AMNH</strain>
    </source>
</reference>
<dbReference type="Proteomes" id="UP001190700">
    <property type="component" value="Unassembled WGS sequence"/>
</dbReference>
<dbReference type="EMBL" id="LGRX02000062">
    <property type="protein sequence ID" value="KAK3289681.1"/>
    <property type="molecule type" value="Genomic_DNA"/>
</dbReference>
<name>A0AAE0LLD6_9CHLO</name>
<proteinExistence type="predicted"/>
<keyword evidence="2" id="KW-1185">Reference proteome</keyword>
<evidence type="ECO:0000313" key="1">
    <source>
        <dbReference type="EMBL" id="KAK3289681.1"/>
    </source>
</evidence>
<sequence>MFFYDNGVPIAGAALASEGTKVLGVPVGGDAFVSEECGKRSLRQILGSLLPLDEESVVISQVPTAGGLGSLIHPTTVICGVGRFLGSGVESYAAWGAVLGGGRLPSLYKYGEDLAAGRLEQSLHSSLHALGTSHNAVVEARRDDHPFPSVGWPELDSELGWGLFAQPKIKLQKDLSAVLNGSE</sequence>
<comment type="caution">
    <text evidence="1">The sequence shown here is derived from an EMBL/GenBank/DDBJ whole genome shotgun (WGS) entry which is preliminary data.</text>
</comment>
<gene>
    <name evidence="1" type="ORF">CYMTET_2906</name>
</gene>
<organism evidence="1 2">
    <name type="scientific">Cymbomonas tetramitiformis</name>
    <dbReference type="NCBI Taxonomy" id="36881"/>
    <lineage>
        <taxon>Eukaryota</taxon>
        <taxon>Viridiplantae</taxon>
        <taxon>Chlorophyta</taxon>
        <taxon>Pyramimonadophyceae</taxon>
        <taxon>Pyramimonadales</taxon>
        <taxon>Pyramimonadaceae</taxon>
        <taxon>Cymbomonas</taxon>
    </lineage>
</organism>
<evidence type="ECO:0000313" key="2">
    <source>
        <dbReference type="Proteomes" id="UP001190700"/>
    </source>
</evidence>
<accession>A0AAE0LLD6</accession>